<dbReference type="InterPro" id="IPR000873">
    <property type="entry name" value="AMP-dep_synth/lig_dom"/>
</dbReference>
<dbReference type="CDD" id="cd19543">
    <property type="entry name" value="DCL_NRPS"/>
    <property type="match status" value="1"/>
</dbReference>
<dbReference type="Pfam" id="PF00501">
    <property type="entry name" value="AMP-binding"/>
    <property type="match status" value="2"/>
</dbReference>
<dbReference type="PROSITE" id="PS00455">
    <property type="entry name" value="AMP_BINDING"/>
    <property type="match status" value="2"/>
</dbReference>
<dbReference type="Pfam" id="PF00668">
    <property type="entry name" value="Condensation"/>
    <property type="match status" value="4"/>
</dbReference>
<feature type="region of interest" description="Disordered" evidence="7">
    <location>
        <begin position="918"/>
        <end position="943"/>
    </location>
</feature>
<dbReference type="Proteomes" id="UP000323454">
    <property type="component" value="Unassembled WGS sequence"/>
</dbReference>
<dbReference type="InterPro" id="IPR010071">
    <property type="entry name" value="AA_adenyl_dom"/>
</dbReference>
<dbReference type="InterPro" id="IPR045851">
    <property type="entry name" value="AMP-bd_C_sf"/>
</dbReference>
<dbReference type="FunFam" id="2.30.38.10:FF:000001">
    <property type="entry name" value="Non-ribosomal peptide synthetase PvdI"/>
    <property type="match status" value="2"/>
</dbReference>
<evidence type="ECO:0000313" key="9">
    <source>
        <dbReference type="EMBL" id="KAA2254442.1"/>
    </source>
</evidence>
<dbReference type="InterPro" id="IPR010060">
    <property type="entry name" value="NRPS_synth"/>
</dbReference>
<dbReference type="Pfam" id="PF13193">
    <property type="entry name" value="AMP-binding_C"/>
    <property type="match status" value="2"/>
</dbReference>
<dbReference type="FunFam" id="3.40.50.980:FF:000001">
    <property type="entry name" value="Non-ribosomal peptide synthetase"/>
    <property type="match status" value="1"/>
</dbReference>
<dbReference type="Pfam" id="PF00550">
    <property type="entry name" value="PP-binding"/>
    <property type="match status" value="2"/>
</dbReference>
<gene>
    <name evidence="9" type="ORF">F0L68_30120</name>
</gene>
<keyword evidence="6" id="KW-0045">Antibiotic biosynthesis</keyword>
<dbReference type="CDD" id="cd19534">
    <property type="entry name" value="E_NRPS"/>
    <property type="match status" value="1"/>
</dbReference>
<dbReference type="InterPro" id="IPR001242">
    <property type="entry name" value="Condensation_dom"/>
</dbReference>
<dbReference type="Gene3D" id="3.30.300.30">
    <property type="match status" value="2"/>
</dbReference>
<dbReference type="InterPro" id="IPR036736">
    <property type="entry name" value="ACP-like_sf"/>
</dbReference>
<dbReference type="SUPFAM" id="SSF47336">
    <property type="entry name" value="ACP-like"/>
    <property type="match status" value="2"/>
</dbReference>
<comment type="similarity">
    <text evidence="2">Belongs to the ATP-dependent AMP-binding enzyme family.</text>
</comment>
<dbReference type="PROSITE" id="PS00012">
    <property type="entry name" value="PHOSPHOPANTETHEINE"/>
    <property type="match status" value="2"/>
</dbReference>
<evidence type="ECO:0000256" key="1">
    <source>
        <dbReference type="ARBA" id="ARBA00001957"/>
    </source>
</evidence>
<dbReference type="PANTHER" id="PTHR45527:SF1">
    <property type="entry name" value="FATTY ACID SYNTHASE"/>
    <property type="match status" value="1"/>
</dbReference>
<dbReference type="FunFam" id="3.40.50.12780:FF:000012">
    <property type="entry name" value="Non-ribosomal peptide synthetase"/>
    <property type="match status" value="2"/>
</dbReference>
<dbReference type="InterPro" id="IPR020806">
    <property type="entry name" value="PKS_PP-bd"/>
</dbReference>
<keyword evidence="5" id="KW-0677">Repeat</keyword>
<dbReference type="GO" id="GO:0005829">
    <property type="term" value="C:cytosol"/>
    <property type="evidence" value="ECO:0007669"/>
    <property type="project" value="TreeGrafter"/>
</dbReference>
<keyword evidence="10" id="KW-1185">Reference proteome</keyword>
<organism evidence="9 10">
    <name type="scientific">Solihabitans fulvus</name>
    <dbReference type="NCBI Taxonomy" id="1892852"/>
    <lineage>
        <taxon>Bacteria</taxon>
        <taxon>Bacillati</taxon>
        <taxon>Actinomycetota</taxon>
        <taxon>Actinomycetes</taxon>
        <taxon>Pseudonocardiales</taxon>
        <taxon>Pseudonocardiaceae</taxon>
        <taxon>Solihabitans</taxon>
    </lineage>
</organism>
<dbReference type="GO" id="GO:0031177">
    <property type="term" value="F:phosphopantetheine binding"/>
    <property type="evidence" value="ECO:0007669"/>
    <property type="project" value="InterPro"/>
</dbReference>
<dbReference type="NCBIfam" id="TIGR01733">
    <property type="entry name" value="AA-adenyl-dom"/>
    <property type="match status" value="2"/>
</dbReference>
<dbReference type="FunFam" id="3.40.50.980:FF:000002">
    <property type="entry name" value="Enterobactin synthetase component F"/>
    <property type="match status" value="1"/>
</dbReference>
<evidence type="ECO:0000256" key="7">
    <source>
        <dbReference type="SAM" id="MobiDB-lite"/>
    </source>
</evidence>
<dbReference type="CDD" id="cd05930">
    <property type="entry name" value="A_NRPS"/>
    <property type="match status" value="1"/>
</dbReference>
<evidence type="ECO:0000259" key="8">
    <source>
        <dbReference type="PROSITE" id="PS50075"/>
    </source>
</evidence>
<proteinExistence type="inferred from homology"/>
<dbReference type="NCBIfam" id="NF003417">
    <property type="entry name" value="PRK04813.1"/>
    <property type="match status" value="2"/>
</dbReference>
<dbReference type="InterPro" id="IPR025110">
    <property type="entry name" value="AMP-bd_C"/>
</dbReference>
<dbReference type="GO" id="GO:0044550">
    <property type="term" value="P:secondary metabolite biosynthetic process"/>
    <property type="evidence" value="ECO:0007669"/>
    <property type="project" value="UniProtKB-ARBA"/>
</dbReference>
<dbReference type="InterPro" id="IPR020845">
    <property type="entry name" value="AMP-binding_CS"/>
</dbReference>
<dbReference type="InterPro" id="IPR009081">
    <property type="entry name" value="PP-bd_ACP"/>
</dbReference>
<dbReference type="FunFam" id="1.10.1200.10:FF:000005">
    <property type="entry name" value="Nonribosomal peptide synthetase 1"/>
    <property type="match status" value="2"/>
</dbReference>
<dbReference type="SMART" id="SM00823">
    <property type="entry name" value="PKS_PP"/>
    <property type="match status" value="2"/>
</dbReference>
<reference evidence="9 10" key="2">
    <citation type="submission" date="2019-09" db="EMBL/GenBank/DDBJ databases">
        <authorList>
            <person name="Jin C."/>
        </authorList>
    </citation>
    <scope>NUCLEOTIDE SEQUENCE [LARGE SCALE GENOMIC DNA]</scope>
    <source>
        <strain evidence="9 10">AN110305</strain>
    </source>
</reference>
<evidence type="ECO:0000256" key="2">
    <source>
        <dbReference type="ARBA" id="ARBA00006432"/>
    </source>
</evidence>
<comment type="cofactor">
    <cofactor evidence="1">
        <name>pantetheine 4'-phosphate</name>
        <dbReference type="ChEBI" id="CHEBI:47942"/>
    </cofactor>
</comment>
<name>A0A5B2WUM9_9PSEU</name>
<evidence type="ECO:0000313" key="10">
    <source>
        <dbReference type="Proteomes" id="UP000323454"/>
    </source>
</evidence>
<dbReference type="Gene3D" id="3.30.559.10">
    <property type="entry name" value="Chloramphenicol acetyltransferase-like domain"/>
    <property type="match status" value="4"/>
</dbReference>
<dbReference type="SUPFAM" id="SSF56801">
    <property type="entry name" value="Acetyl-CoA synthetase-like"/>
    <property type="match status" value="2"/>
</dbReference>
<sequence>MTMSGAAPARLPLTVAQAGVWFAQRLDPTNPIYNIAEYVDIPGSVDTTAFEAALRQTVREAEALRVRVAEDGTEVALVVDEDPAWSLRLLDFGDEPDPAAAADRWMRAELATPVDPTQGPLFLFALLRLGPRRHQWYQRYHHLLLDGLGMSLVERRVAACYTAAVAGTDAGASPFGPLRTLVDREAAYRESAKFDRDRAYWLARMGDRPEPVSLAGRQPTVSHGLTRQTESLSPSRMDGVRVLAREAEVSWPSVLVATLGLQLHRLTGARDVVLGLPVAARVGAEVAAVPGMVSNIVPLRLTHRPDLSVAEYLRHASRELHGALRHQLYRYEDLRRDLKLLADDTRLVGPHVNIVVADYDLDFAGLPGAVGNLAGGPVDDLSLVIDGRAGDGGVDLCFDLNPELYGQDARADVPRRFLALLDALLAAGPAGPVAELDLVSDNERTLVLSTWNDTDDPVPGGVLAELIEEQVARTPEAVAVVHADRSLTYAELNRRANRLARLLVERGVGPERFVALAMPRTEELIVALLAVLKAGGAYVPVDPNYPADRIAFMLADSRPVLVLTDRPGRVPLPEVDPPAVLSLDDRDVLAALAGRADGNLTDADRLAPLRPANSAYVIYTSGSTGRPKGVAVAQRSVVELAAWAVRDLGPALLARVLASTSLNFDVSVFEMFGPLSCGGSIEVVRDLLALTERPDGRWSGTLISAVPSALAQVLAHGGVHATAELVVLAGEGLSQQAVRDIRAAVPGCGIANIYGPTEATVYATAWYSDGEIAQAPPIGRPLANTRAYVLDGALRPVPPGVTGELYLAGGGLARGYLGRPELTAARFVADPFATQGGRLYRTGDTVRWNASGEIEYLGRADDQVKVRGFRIELGEIESVLAGHPGVAQAVVVVREDAPGVKQLVAYVVPVDGSAPVDGSVPAGGSVPADGTAPADGSLPADGSAPTDLREWVADALPEYMVPAAFVALTSLPLNPNGKLDRRALPAPDYAAGAGGRAPATHAERVLCGLVADVLGLPEVGVDDSFFDLGGDSIVSIQLVSRARAAGLALTPRDVFAHKTVARLAEVAGAVQAPAGQAPDTGVGDLTLAPIARWLRERGGPIDAVNQSVLLTVPADLGYERLVAAVQAVLDHHDALRIGVTRPAESRDWGLEVTPRGSVSAASCTVRVAVAEDDRESVIAEHAEAAARWLFPDAGASFRVVWFDAGPQRQGRLLLVAHHLLVDGVSWRILLPDLAAAWQAVAEGREPRLAPVGTSYRRWTELLAEHAAAPERIAEIPLWTDVLDTEEPLLGTRTLDTARDTEATSRSCTVELSVEATEPLLTRVPAAFHARVNDVLLTALALAVAQWRAPGGPLLVDLESHGREDIVDGVDLSRTVGWFTSLYPARLDLGELDVAEAMAGGPAAGVALKRIKEQLRSLPDNGIGFGLLRYLNSEHGPALTRPRPPQLGFNYLGRIAADDGDWAVTAQAVAPAADPELPLAHGLEINAITRDGQDGPRLAVTWSWADGLFAEDEVRELAAAWFRALGALADHAARRDAGGRTPSDLPLVSLSQHEIDALEAANPPLADVLPASPLQEGLLFHALYDQQTTDVYTVQFCFDLAGDLDPRRLRRAAQDLLDNHPNLRAGFRHDGLRAPVAVLPERVELPWREVDLTGREADLPELLVGDRAARFDLTAPPLLRITLVRLGERRHRLVLTNHHILLDGWSMPLVARELFLRYHGSDAPRATPYRDYLTWLAGQDRATATEAWRAALAGLAEPTLVARKGSERAAAPPERIEFELSEAVTADLAGQARRHGLTMNTVVQGAWGVLLGALTGRDDVVFGATVSGRPAELPGVESMVGLFINSLPVRVRLDPARPAVQLLAEVQEQQSALLPHQYLGLAEIQRAVGHGELFDTLTVFENYPLDPQALAPADSEPRILGVEGRDATHYPLTLVAIPGPRLRFRLDHRPELVDRATAEGTAGRLLRLLADLAADPNRPVGRLDLVSARERELVLHTWNDTAREVPDSTLPALFEAQAARTPDAVAVVFEGHTLTYAELNERANRLARLLVERGAGPESLVAVAVPRSLELIVALHAVHKAGAAYLPVDPDYPADRIDYLLTDARCPLLLSTARIAADLPETPGVPRLLLDHDELTPLLAGRPAGNLTDRDRRAPLRPDHPAYVIYTSGSTGRPKGVVVPHHGIVNRLLWMQDRYGLTPQDRVLQKTSSGFDVSVWEFFWPLLAGATLVVAKPEGHKDPAYLSGLVRDARITTVHFVPSMLQAFLGQADPAGCASLRRVICSGEALPRELRDRFFAVLDCELHNLYGPTEASVDVTSWQCVPGTDTVPIGRPVWNTALYVLDAALRPVPPGTAGELYLAGEQLARGYRGRADLTAQRFVADPFRGGGARMYRTGDVARWREDGSVEYLGRADDQVKVRGFRIELGEIESVLAGHPAVDHVAVVVREDQPGVRQLVAYVVSATEADAADLRAHVADSVPEYMVPAAFVSLAALPVGPNGKLDRRALPAPDFGSSAAWREPNTETERALCELFVEVLGRTEVGPADSFFDLGGDSIVSIQLVSRAKAAGLVFSPRDVFERKTVEALATVVGTVEAPVAEDPDAGIGALAPVPVVRGLAERGGPTDGFHQSMLLTVPADLGEERLVAAVQALLDHHDALRTRRVPDWRLTVAPRGSVAAEAGVLRVDATGADLAALVTEHTALAVARLAPEDGAMLRLVWFDAGPARSGRLLIVAHHLVVDGVSWRILVPDLAAAWRAVAAGEPIELPRVGTSYRRWTQRLAELALEPTRAAELPLWQEILAAPDPLLTDRPLDPARHTAGTMRALTLHLPTETTEPLLTTVPTAFHAGVNDVLLTGLALAVADWRGADGPVLVDLEGHGREEIAADIDLSRTVGWFTSLYPVRLDPGPLDRADAFAGGPSVGVALKRVKEQLRAIPDNGIGYGMLRHLNPDTGPALAGLARPQLGFNYLGRFAATESTGPVDWQAAPESAGLGGGADPAMRLPHGIEVTAATQDTDGGPRLAVTWLWAEDLVSEHSILGLAERWFRALRSLVAHAERPDAGGYTPSDLTLVSLSQDEIDEFEDDLQAEWEMSK</sequence>
<dbReference type="NCBIfam" id="TIGR01720">
    <property type="entry name" value="NRPS-para261"/>
    <property type="match status" value="2"/>
</dbReference>
<dbReference type="EMBL" id="VUOB01000061">
    <property type="protein sequence ID" value="KAA2254442.1"/>
    <property type="molecule type" value="Genomic_DNA"/>
</dbReference>
<dbReference type="FunFam" id="3.30.300.30:FF:000010">
    <property type="entry name" value="Enterobactin synthetase component F"/>
    <property type="match status" value="2"/>
</dbReference>
<keyword evidence="4" id="KW-0597">Phosphoprotein</keyword>
<dbReference type="PANTHER" id="PTHR45527">
    <property type="entry name" value="NONRIBOSOMAL PEPTIDE SYNTHETASE"/>
    <property type="match status" value="1"/>
</dbReference>
<evidence type="ECO:0000256" key="3">
    <source>
        <dbReference type="ARBA" id="ARBA00022450"/>
    </source>
</evidence>
<dbReference type="Gene3D" id="2.30.38.10">
    <property type="entry name" value="Luciferase, Domain 3"/>
    <property type="match status" value="2"/>
</dbReference>
<comment type="caution">
    <text evidence="9">The sequence shown here is derived from an EMBL/GenBank/DDBJ whole genome shotgun (WGS) entry which is preliminary data.</text>
</comment>
<dbReference type="GO" id="GO:0008610">
    <property type="term" value="P:lipid biosynthetic process"/>
    <property type="evidence" value="ECO:0007669"/>
    <property type="project" value="UniProtKB-ARBA"/>
</dbReference>
<reference evidence="9 10" key="1">
    <citation type="submission" date="2019-09" db="EMBL/GenBank/DDBJ databases">
        <title>Goodfellowia gen. nov., a new genus of the Pseudonocardineae related to Actinoalloteichus, containing Goodfellowia coeruleoviolacea gen. nov., comb. nov. gen. nov., comb. nov.</title>
        <authorList>
            <person name="Labeda D."/>
        </authorList>
    </citation>
    <scope>NUCLEOTIDE SEQUENCE [LARGE SCALE GENOMIC DNA]</scope>
    <source>
        <strain evidence="9 10">AN110305</strain>
    </source>
</reference>
<evidence type="ECO:0000256" key="6">
    <source>
        <dbReference type="ARBA" id="ARBA00023194"/>
    </source>
</evidence>
<dbReference type="CDD" id="cd17646">
    <property type="entry name" value="A_NRPS_AB3403-like"/>
    <property type="match status" value="1"/>
</dbReference>
<evidence type="ECO:0000256" key="4">
    <source>
        <dbReference type="ARBA" id="ARBA00022553"/>
    </source>
</evidence>
<protein>
    <submittedName>
        <fullName evidence="9">Amino acid adenylation domain-containing protein</fullName>
    </submittedName>
</protein>
<dbReference type="SUPFAM" id="SSF52777">
    <property type="entry name" value="CoA-dependent acyltransferases"/>
    <property type="match status" value="8"/>
</dbReference>
<keyword evidence="3" id="KW-0596">Phosphopantetheine</keyword>
<dbReference type="Gene3D" id="1.10.1200.10">
    <property type="entry name" value="ACP-like"/>
    <property type="match status" value="2"/>
</dbReference>
<dbReference type="InterPro" id="IPR006162">
    <property type="entry name" value="Ppantetheine_attach_site"/>
</dbReference>
<dbReference type="GO" id="GO:0017000">
    <property type="term" value="P:antibiotic biosynthetic process"/>
    <property type="evidence" value="ECO:0007669"/>
    <property type="project" value="UniProtKB-KW"/>
</dbReference>
<dbReference type="Gene3D" id="3.40.50.980">
    <property type="match status" value="4"/>
</dbReference>
<dbReference type="GO" id="GO:0003824">
    <property type="term" value="F:catalytic activity"/>
    <property type="evidence" value="ECO:0007669"/>
    <property type="project" value="UniProtKB-KW"/>
</dbReference>
<evidence type="ECO:0000256" key="5">
    <source>
        <dbReference type="ARBA" id="ARBA00022737"/>
    </source>
</evidence>
<dbReference type="PROSITE" id="PS50075">
    <property type="entry name" value="CARRIER"/>
    <property type="match status" value="2"/>
</dbReference>
<accession>A0A5B2WUM9</accession>
<dbReference type="RefSeq" id="WP_149853238.1">
    <property type="nucleotide sequence ID" value="NZ_VUOB01000061.1"/>
</dbReference>
<dbReference type="Gene3D" id="3.30.559.30">
    <property type="entry name" value="Nonribosomal peptide synthetase, condensation domain"/>
    <property type="match status" value="4"/>
</dbReference>
<feature type="domain" description="Carrier" evidence="8">
    <location>
        <begin position="997"/>
        <end position="1071"/>
    </location>
</feature>
<feature type="domain" description="Carrier" evidence="8">
    <location>
        <begin position="2517"/>
        <end position="2591"/>
    </location>
</feature>
<dbReference type="GO" id="GO:0043041">
    <property type="term" value="P:amino acid activation for nonribosomal peptide biosynthetic process"/>
    <property type="evidence" value="ECO:0007669"/>
    <property type="project" value="TreeGrafter"/>
</dbReference>
<dbReference type="OrthoDB" id="2472181at2"/>
<dbReference type="InterPro" id="IPR023213">
    <property type="entry name" value="CAT-like_dom_sf"/>
</dbReference>